<keyword evidence="3" id="KW-0804">Transcription</keyword>
<dbReference type="InterPro" id="IPR009057">
    <property type="entry name" value="Homeodomain-like_sf"/>
</dbReference>
<sequence length="366" mass="39814">MTATTGPGNPDGEPGAGGKAEAAEAEERFESWRDLITLTRECEASTPHTDGFSAGLRRLELGPVTFLGTSFPSSRFRRTAARVRSSDPSVFHLTLLLNGGLDLSGPHGSGFASGAGELSVLDSSRPYDLRAFGARTAGSPRPRVDALGLDFPRALLPIAPDRLRRLLARSYRPQSGTGALLADFLHSLDRQADRIPPATAERLGPVLVDLVSAWLAEESEATDALEPDTRRRVLVENVRAFVRRNLHDPALTPTVIAEAHHVSVSYLHRVFTGENDGETVAAWIRRRRLEQAHRDLADPALRALPIHALAARCGIPRPDDFSRAFRAAYGLSPRDHRRQARSEDEWTQRQAAVDAPPTRGHGGPLA</sequence>
<evidence type="ECO:0000313" key="6">
    <source>
        <dbReference type="EMBL" id="RPE28995.1"/>
    </source>
</evidence>
<dbReference type="PANTHER" id="PTHR43280:SF31">
    <property type="entry name" value="TRANSCRIPTIONAL REGULATORY PROTEIN"/>
    <property type="match status" value="1"/>
</dbReference>
<feature type="region of interest" description="Disordered" evidence="4">
    <location>
        <begin position="1"/>
        <end position="27"/>
    </location>
</feature>
<dbReference type="PROSITE" id="PS00041">
    <property type="entry name" value="HTH_ARAC_FAMILY_1"/>
    <property type="match status" value="1"/>
</dbReference>
<comment type="caution">
    <text evidence="6">The sequence shown here is derived from an EMBL/GenBank/DDBJ whole genome shotgun (WGS) entry which is preliminary data.</text>
</comment>
<dbReference type="InterPro" id="IPR018062">
    <property type="entry name" value="HTH_AraC-typ_CS"/>
</dbReference>
<name>A0A3N4RDN2_9ACTN</name>
<dbReference type="Pfam" id="PF14525">
    <property type="entry name" value="AraC_binding_2"/>
    <property type="match status" value="1"/>
</dbReference>
<feature type="region of interest" description="Disordered" evidence="4">
    <location>
        <begin position="333"/>
        <end position="366"/>
    </location>
</feature>
<dbReference type="InterPro" id="IPR035418">
    <property type="entry name" value="AraC-bd_2"/>
</dbReference>
<evidence type="ECO:0000259" key="5">
    <source>
        <dbReference type="PROSITE" id="PS01124"/>
    </source>
</evidence>
<dbReference type="GO" id="GO:0003700">
    <property type="term" value="F:DNA-binding transcription factor activity"/>
    <property type="evidence" value="ECO:0007669"/>
    <property type="project" value="InterPro"/>
</dbReference>
<feature type="domain" description="HTH araC/xylS-type" evidence="5">
    <location>
        <begin position="236"/>
        <end position="339"/>
    </location>
</feature>
<dbReference type="SUPFAM" id="SSF46689">
    <property type="entry name" value="Homeodomain-like"/>
    <property type="match status" value="1"/>
</dbReference>
<dbReference type="Pfam" id="PF12833">
    <property type="entry name" value="HTH_18"/>
    <property type="match status" value="1"/>
</dbReference>
<evidence type="ECO:0000256" key="1">
    <source>
        <dbReference type="ARBA" id="ARBA00023015"/>
    </source>
</evidence>
<evidence type="ECO:0000313" key="7">
    <source>
        <dbReference type="Proteomes" id="UP000266906"/>
    </source>
</evidence>
<dbReference type="PROSITE" id="PS01124">
    <property type="entry name" value="HTH_ARAC_FAMILY_2"/>
    <property type="match status" value="1"/>
</dbReference>
<protein>
    <submittedName>
        <fullName evidence="6">AraC-like DNA-binding protein</fullName>
    </submittedName>
</protein>
<gene>
    <name evidence="6" type="ORF">EDD38_6141</name>
</gene>
<accession>A0A3N4RDN2</accession>
<dbReference type="SMART" id="SM00342">
    <property type="entry name" value="HTH_ARAC"/>
    <property type="match status" value="1"/>
</dbReference>
<dbReference type="GO" id="GO:0043565">
    <property type="term" value="F:sequence-specific DNA binding"/>
    <property type="evidence" value="ECO:0007669"/>
    <property type="project" value="InterPro"/>
</dbReference>
<proteinExistence type="predicted"/>
<keyword evidence="7" id="KW-1185">Reference proteome</keyword>
<dbReference type="InterPro" id="IPR018060">
    <property type="entry name" value="HTH_AraC"/>
</dbReference>
<keyword evidence="2 6" id="KW-0238">DNA-binding</keyword>
<dbReference type="Proteomes" id="UP000266906">
    <property type="component" value="Unassembled WGS sequence"/>
</dbReference>
<evidence type="ECO:0000256" key="2">
    <source>
        <dbReference type="ARBA" id="ARBA00023125"/>
    </source>
</evidence>
<dbReference type="Gene3D" id="1.10.10.60">
    <property type="entry name" value="Homeodomain-like"/>
    <property type="match status" value="1"/>
</dbReference>
<evidence type="ECO:0000256" key="3">
    <source>
        <dbReference type="ARBA" id="ARBA00023163"/>
    </source>
</evidence>
<dbReference type="AlphaFoldDB" id="A0A3N4RDN2"/>
<organism evidence="6 7">
    <name type="scientific">Kitasatospora cineracea</name>
    <dbReference type="NCBI Taxonomy" id="88074"/>
    <lineage>
        <taxon>Bacteria</taxon>
        <taxon>Bacillati</taxon>
        <taxon>Actinomycetota</taxon>
        <taxon>Actinomycetes</taxon>
        <taxon>Kitasatosporales</taxon>
        <taxon>Streptomycetaceae</taxon>
        <taxon>Kitasatospora</taxon>
    </lineage>
</organism>
<reference evidence="6 7" key="1">
    <citation type="submission" date="2018-11" db="EMBL/GenBank/DDBJ databases">
        <title>Sequencing the genomes of 1000 actinobacteria strains.</title>
        <authorList>
            <person name="Klenk H.-P."/>
        </authorList>
    </citation>
    <scope>NUCLEOTIDE SEQUENCE [LARGE SCALE GENOMIC DNA]</scope>
    <source>
        <strain evidence="6 7">DSM 44781</strain>
    </source>
</reference>
<keyword evidence="1" id="KW-0805">Transcription regulation</keyword>
<dbReference type="PANTHER" id="PTHR43280">
    <property type="entry name" value="ARAC-FAMILY TRANSCRIPTIONAL REGULATOR"/>
    <property type="match status" value="1"/>
</dbReference>
<dbReference type="EMBL" id="RKQG01000002">
    <property type="protein sequence ID" value="RPE28995.1"/>
    <property type="molecule type" value="Genomic_DNA"/>
</dbReference>
<dbReference type="RefSeq" id="WP_123820651.1">
    <property type="nucleotide sequence ID" value="NZ_JBEYIY010000035.1"/>
</dbReference>
<evidence type="ECO:0000256" key="4">
    <source>
        <dbReference type="SAM" id="MobiDB-lite"/>
    </source>
</evidence>